<evidence type="ECO:0000256" key="1">
    <source>
        <dbReference type="SAM" id="MobiDB-lite"/>
    </source>
</evidence>
<dbReference type="AlphaFoldDB" id="A0A366HXT4"/>
<dbReference type="EMBL" id="QNRX01000022">
    <property type="protein sequence ID" value="RBP58591.1"/>
    <property type="molecule type" value="Genomic_DNA"/>
</dbReference>
<accession>A0A366HXT4</accession>
<proteinExistence type="predicted"/>
<feature type="region of interest" description="Disordered" evidence="1">
    <location>
        <begin position="29"/>
        <end position="57"/>
    </location>
</feature>
<sequence length="57" mass="6276">MPSKPWIASKVVSKTLRVESGRWKVESGRWKVENSPSGEGGNGVSPFRIKPPNGGYY</sequence>
<dbReference type="Proteomes" id="UP000253490">
    <property type="component" value="Unassembled WGS sequence"/>
</dbReference>
<comment type="caution">
    <text evidence="2">The sequence shown here is derived from an EMBL/GenBank/DDBJ whole genome shotgun (WGS) entry which is preliminary data.</text>
</comment>
<organism evidence="2 3">
    <name type="scientific">Alkalibaculum bacchi</name>
    <dbReference type="NCBI Taxonomy" id="645887"/>
    <lineage>
        <taxon>Bacteria</taxon>
        <taxon>Bacillati</taxon>
        <taxon>Bacillota</taxon>
        <taxon>Clostridia</taxon>
        <taxon>Eubacteriales</taxon>
        <taxon>Eubacteriaceae</taxon>
        <taxon>Alkalibaculum</taxon>
    </lineage>
</organism>
<gene>
    <name evidence="2" type="ORF">DES36_12216</name>
</gene>
<evidence type="ECO:0000313" key="3">
    <source>
        <dbReference type="Proteomes" id="UP000253490"/>
    </source>
</evidence>
<name>A0A366HXT4_9FIRM</name>
<reference evidence="2 3" key="1">
    <citation type="submission" date="2018-06" db="EMBL/GenBank/DDBJ databases">
        <title>Genomic Encyclopedia of Type Strains, Phase IV (KMG-IV): sequencing the most valuable type-strain genomes for metagenomic binning, comparative biology and taxonomic classification.</title>
        <authorList>
            <person name="Goeker M."/>
        </authorList>
    </citation>
    <scope>NUCLEOTIDE SEQUENCE [LARGE SCALE GENOMIC DNA]</scope>
    <source>
        <strain evidence="2 3">DSM 22112</strain>
    </source>
</reference>
<protein>
    <submittedName>
        <fullName evidence="2">Uncharacterized protein</fullName>
    </submittedName>
</protein>
<evidence type="ECO:0000313" key="2">
    <source>
        <dbReference type="EMBL" id="RBP58591.1"/>
    </source>
</evidence>
<keyword evidence="3" id="KW-1185">Reference proteome</keyword>